<dbReference type="Proteomes" id="UP000053259">
    <property type="component" value="Unassembled WGS sequence"/>
</dbReference>
<dbReference type="InterPro" id="IPR011051">
    <property type="entry name" value="RmlC_Cupin_sf"/>
</dbReference>
<keyword evidence="2" id="KW-1185">Reference proteome</keyword>
<organism evidence="1 2">
    <name type="scientific">Verruconis gallopava</name>
    <dbReference type="NCBI Taxonomy" id="253628"/>
    <lineage>
        <taxon>Eukaryota</taxon>
        <taxon>Fungi</taxon>
        <taxon>Dikarya</taxon>
        <taxon>Ascomycota</taxon>
        <taxon>Pezizomycotina</taxon>
        <taxon>Dothideomycetes</taxon>
        <taxon>Pleosporomycetidae</taxon>
        <taxon>Venturiales</taxon>
        <taxon>Sympoventuriaceae</taxon>
        <taxon>Verruconis</taxon>
    </lineage>
</organism>
<dbReference type="RefSeq" id="XP_016208708.1">
    <property type="nucleotide sequence ID" value="XM_016363466.1"/>
</dbReference>
<proteinExistence type="predicted"/>
<gene>
    <name evidence="1" type="ORF">PV09_09409</name>
</gene>
<protein>
    <submittedName>
        <fullName evidence="1">Uncharacterized protein</fullName>
    </submittedName>
</protein>
<accession>A0A0D2AIS6</accession>
<sequence length="182" mass="20452">MATGRLTGQLALGKGCTIKFFVDESQPADSIDQRWSEVHYDGEPDSWVPEIGLHWHKHHDELMKVLFGRVEFTLDGRTVVLTPEDEPLRIPRRHVHSFKFIKGEAATFTERTDPAGLFKQAFFEDLLDGGGITLINALRAFYRGDTYVALPGNIQMVDQAFIWGVGAVAAFFFPQKNKGMLA</sequence>
<evidence type="ECO:0000313" key="2">
    <source>
        <dbReference type="Proteomes" id="UP000053259"/>
    </source>
</evidence>
<dbReference type="OrthoDB" id="504210at2759"/>
<dbReference type="Gene3D" id="2.60.120.10">
    <property type="entry name" value="Jelly Rolls"/>
    <property type="match status" value="1"/>
</dbReference>
<dbReference type="GeneID" id="27317382"/>
<dbReference type="InterPro" id="IPR014710">
    <property type="entry name" value="RmlC-like_jellyroll"/>
</dbReference>
<name>A0A0D2AIS6_9PEZI</name>
<dbReference type="AlphaFoldDB" id="A0A0D2AIS6"/>
<dbReference type="VEuPathDB" id="FungiDB:PV09_09409"/>
<dbReference type="HOGENOM" id="CLU_109883_0_0_1"/>
<evidence type="ECO:0000313" key="1">
    <source>
        <dbReference type="EMBL" id="KIV98838.1"/>
    </source>
</evidence>
<dbReference type="EMBL" id="KN847594">
    <property type="protein sequence ID" value="KIV98838.1"/>
    <property type="molecule type" value="Genomic_DNA"/>
</dbReference>
<dbReference type="SUPFAM" id="SSF51182">
    <property type="entry name" value="RmlC-like cupins"/>
    <property type="match status" value="1"/>
</dbReference>
<reference evidence="1 2" key="1">
    <citation type="submission" date="2015-01" db="EMBL/GenBank/DDBJ databases">
        <title>The Genome Sequence of Ochroconis gallopava CBS43764.</title>
        <authorList>
            <consortium name="The Broad Institute Genomics Platform"/>
            <person name="Cuomo C."/>
            <person name="de Hoog S."/>
            <person name="Gorbushina A."/>
            <person name="Stielow B."/>
            <person name="Teixiera M."/>
            <person name="Abouelleil A."/>
            <person name="Chapman S.B."/>
            <person name="Priest M."/>
            <person name="Young S.K."/>
            <person name="Wortman J."/>
            <person name="Nusbaum C."/>
            <person name="Birren B."/>
        </authorList>
    </citation>
    <scope>NUCLEOTIDE SEQUENCE [LARGE SCALE GENOMIC DNA]</scope>
    <source>
        <strain evidence="1 2">CBS 43764</strain>
    </source>
</reference>
<dbReference type="InParanoid" id="A0A0D2AIS6"/>